<keyword evidence="4" id="KW-1185">Reference proteome</keyword>
<dbReference type="Gene3D" id="1.20.90.10">
    <property type="entry name" value="Phospholipase A2 domain"/>
    <property type="match status" value="1"/>
</dbReference>
<dbReference type="AlphaFoldDB" id="A0A3M7TAN1"/>
<evidence type="ECO:0000313" key="3">
    <source>
        <dbReference type="EMBL" id="RNA45025.1"/>
    </source>
</evidence>
<dbReference type="SUPFAM" id="SSF48619">
    <property type="entry name" value="Phospholipase A2, PLA2"/>
    <property type="match status" value="1"/>
</dbReference>
<keyword evidence="1" id="KW-1133">Transmembrane helix</keyword>
<sequence length="276" mass="31467">MSKAAWLISFRKFILVLPSANDLSLIISMSILELSSFKFYSLSLKPVIEKNPSFLPTAKVTFRCREIQLVCIFQALLENFEIILHVKHHVSQKSATSDVSQGFAQISKIKAKKNRLKNQIKTLYRIASGMFLVTYQGNCFNTSFNFEKIIKYRKTLAFVFNTTSGKVLGCGPGKFTIDQQLIDLGEGSLIECCARHDLCYDACKYTQIQCDDQFEICMRIKCNRLSGFSRILCKIDASNMVSLLSKISQSVYGHLFQSILFVKKIKKKENQLKFNI</sequence>
<dbReference type="Pfam" id="PF06951">
    <property type="entry name" value="PLA2G12"/>
    <property type="match status" value="1"/>
</dbReference>
<dbReference type="GO" id="GO:0006644">
    <property type="term" value="P:phospholipid metabolic process"/>
    <property type="evidence" value="ECO:0007669"/>
    <property type="project" value="InterPro"/>
</dbReference>
<dbReference type="GO" id="GO:0050482">
    <property type="term" value="P:arachidonate secretion"/>
    <property type="evidence" value="ECO:0007669"/>
    <property type="project" value="InterPro"/>
</dbReference>
<evidence type="ECO:0000256" key="1">
    <source>
        <dbReference type="SAM" id="Phobius"/>
    </source>
</evidence>
<keyword evidence="2" id="KW-0732">Signal</keyword>
<proteinExistence type="predicted"/>
<dbReference type="Proteomes" id="UP000276133">
    <property type="component" value="Unassembled WGS sequence"/>
</dbReference>
<feature type="signal peptide" evidence="2">
    <location>
        <begin position="1"/>
        <end position="18"/>
    </location>
</feature>
<reference evidence="3 4" key="1">
    <citation type="journal article" date="2018" name="Sci. Rep.">
        <title>Genomic signatures of local adaptation to the degree of environmental predictability in rotifers.</title>
        <authorList>
            <person name="Franch-Gras L."/>
            <person name="Hahn C."/>
            <person name="Garcia-Roger E.M."/>
            <person name="Carmona M.J."/>
            <person name="Serra M."/>
            <person name="Gomez A."/>
        </authorList>
    </citation>
    <scope>NUCLEOTIDE SEQUENCE [LARGE SCALE GENOMIC DNA]</scope>
    <source>
        <strain evidence="3">HYR1</strain>
    </source>
</reference>
<feature type="chain" id="PRO_5018097806" description="Phospholipase A(2)" evidence="2">
    <location>
        <begin position="19"/>
        <end position="276"/>
    </location>
</feature>
<comment type="caution">
    <text evidence="3">The sequence shown here is derived from an EMBL/GenBank/DDBJ whole genome shotgun (WGS) entry which is preliminary data.</text>
</comment>
<dbReference type="InterPro" id="IPR036444">
    <property type="entry name" value="PLipase_A2_dom_sf"/>
</dbReference>
<evidence type="ECO:0000256" key="2">
    <source>
        <dbReference type="SAM" id="SignalP"/>
    </source>
</evidence>
<organism evidence="3 4">
    <name type="scientific">Brachionus plicatilis</name>
    <name type="common">Marine rotifer</name>
    <name type="synonym">Brachionus muelleri</name>
    <dbReference type="NCBI Taxonomy" id="10195"/>
    <lineage>
        <taxon>Eukaryota</taxon>
        <taxon>Metazoa</taxon>
        <taxon>Spiralia</taxon>
        <taxon>Gnathifera</taxon>
        <taxon>Rotifera</taxon>
        <taxon>Eurotatoria</taxon>
        <taxon>Monogononta</taxon>
        <taxon>Pseudotrocha</taxon>
        <taxon>Ploima</taxon>
        <taxon>Brachionidae</taxon>
        <taxon>Brachionus</taxon>
    </lineage>
</organism>
<name>A0A3M7TAN1_BRAPC</name>
<dbReference type="GO" id="GO:0016042">
    <property type="term" value="P:lipid catabolic process"/>
    <property type="evidence" value="ECO:0007669"/>
    <property type="project" value="InterPro"/>
</dbReference>
<dbReference type="EMBL" id="REGN01000038">
    <property type="protein sequence ID" value="RNA45025.1"/>
    <property type="molecule type" value="Genomic_DNA"/>
</dbReference>
<gene>
    <name evidence="3" type="ORF">BpHYR1_024124</name>
</gene>
<evidence type="ECO:0000313" key="4">
    <source>
        <dbReference type="Proteomes" id="UP000276133"/>
    </source>
</evidence>
<dbReference type="InterPro" id="IPR010711">
    <property type="entry name" value="PLA2G12"/>
</dbReference>
<protein>
    <recommendedName>
        <fullName evidence="5">Phospholipase A(2)</fullName>
    </recommendedName>
</protein>
<evidence type="ECO:0008006" key="5">
    <source>
        <dbReference type="Google" id="ProtNLM"/>
    </source>
</evidence>
<dbReference type="GO" id="GO:0005576">
    <property type="term" value="C:extracellular region"/>
    <property type="evidence" value="ECO:0007669"/>
    <property type="project" value="InterPro"/>
</dbReference>
<keyword evidence="1" id="KW-0472">Membrane</keyword>
<feature type="transmembrane region" description="Helical" evidence="1">
    <location>
        <begin position="12"/>
        <end position="32"/>
    </location>
</feature>
<dbReference type="OrthoDB" id="3935740at2759"/>
<keyword evidence="1" id="KW-0812">Transmembrane</keyword>
<dbReference type="GO" id="GO:0005509">
    <property type="term" value="F:calcium ion binding"/>
    <property type="evidence" value="ECO:0007669"/>
    <property type="project" value="InterPro"/>
</dbReference>
<accession>A0A3M7TAN1</accession>
<dbReference type="GO" id="GO:0004623">
    <property type="term" value="F:phospholipase A2 activity"/>
    <property type="evidence" value="ECO:0007669"/>
    <property type="project" value="InterPro"/>
</dbReference>